<dbReference type="GO" id="GO:0005886">
    <property type="term" value="C:plasma membrane"/>
    <property type="evidence" value="ECO:0007669"/>
    <property type="project" value="TreeGrafter"/>
</dbReference>
<dbReference type="Proteomes" id="UP000583164">
    <property type="component" value="Unassembled WGS sequence"/>
</dbReference>
<dbReference type="EMBL" id="VWZS01002982">
    <property type="protein sequence ID" value="NXH55009.1"/>
    <property type="molecule type" value="Genomic_DNA"/>
</dbReference>
<feature type="compositionally biased region" description="Polar residues" evidence="1">
    <location>
        <begin position="1255"/>
        <end position="1266"/>
    </location>
</feature>
<evidence type="ECO:0000256" key="1">
    <source>
        <dbReference type="SAM" id="MobiDB-lite"/>
    </source>
</evidence>
<feature type="region of interest" description="Disordered" evidence="1">
    <location>
        <begin position="971"/>
        <end position="1030"/>
    </location>
</feature>
<dbReference type="PANTHER" id="PTHR46221">
    <property type="entry name" value="FERM AND PDZ DOMAIN-CONTAINING PROTEIN FAMILY MEMBER"/>
    <property type="match status" value="1"/>
</dbReference>
<dbReference type="Gene3D" id="1.20.80.10">
    <property type="match status" value="1"/>
</dbReference>
<evidence type="ECO:0000313" key="5">
    <source>
        <dbReference type="Proteomes" id="UP000583164"/>
    </source>
</evidence>
<feature type="compositionally biased region" description="Basic and acidic residues" evidence="1">
    <location>
        <begin position="877"/>
        <end position="890"/>
    </location>
</feature>
<feature type="region of interest" description="Disordered" evidence="1">
    <location>
        <begin position="27"/>
        <end position="51"/>
    </location>
</feature>
<dbReference type="SUPFAM" id="SSF54236">
    <property type="entry name" value="Ubiquitin-like"/>
    <property type="match status" value="1"/>
</dbReference>
<dbReference type="InterPro" id="IPR029071">
    <property type="entry name" value="Ubiquitin-like_domsf"/>
</dbReference>
<feature type="compositionally biased region" description="Gly residues" evidence="1">
    <location>
        <begin position="993"/>
        <end position="1005"/>
    </location>
</feature>
<dbReference type="InterPro" id="IPR000299">
    <property type="entry name" value="FERM_domain"/>
</dbReference>
<feature type="region of interest" description="Disordered" evidence="1">
    <location>
        <begin position="1112"/>
        <end position="1151"/>
    </location>
</feature>
<feature type="non-terminal residue" evidence="4">
    <location>
        <position position="1"/>
    </location>
</feature>
<accession>A0A7K9KWV8</accession>
<dbReference type="Pfam" id="PF00595">
    <property type="entry name" value="PDZ"/>
    <property type="match status" value="1"/>
</dbReference>
<dbReference type="FunFam" id="2.30.29.30:FF:000066">
    <property type="entry name" value="FERM and PDZ domain-containing protein 4"/>
    <property type="match status" value="1"/>
</dbReference>
<dbReference type="FunFam" id="1.20.80.10:FF:000009">
    <property type="entry name" value="FERM and PDZ domain containing 4"/>
    <property type="match status" value="1"/>
</dbReference>
<sequence length="1457" mass="155246">MGDLETSLIHTRKSCRIEQMVAKWLHRSRDSTPRSSVPVMDSPGDSAAQPPSRVKVTVTVYKDLVLQHYGFEICPGLPLTIASVTAGSTAEGKLQPGDQLLAINSSSVDGVSVERAAGIIRDAGDELQLTVLRCPSGGPKSSFLTAEKRARLKTNPVKVRFAEEVLLNGHSQGSSLLFMPNVLKVYLENGQTKAFRFERSTTVKDIVLTLQEKLSIRSIAHFALVLEEQYNLAKIHLLHEEELIAQVVQKRDSHDYRCLFRVCFIPRDPLDLLQEDPVAFEYLYLQSCSDVLQERFAVEMKCSVALRLAALHIQERIYACAQPQKVSLKYIERDWGIENFISPTLLRNMRGKDIKKAISYHLKRNQVLLDPRQKHTLTAAQVRLSYLQILGELKMYSGKIFNATMMLQDRESYVALLVGAKHGVSQIINSKLNIVSSLAEFPSISRVELSEESERVSTVKIYLQDLKVLTLLLESNSAKDLVCLIVGYYRLFVDANGSIFTWGEKKQQLHRVSAEEGYESRACSDSEDSWDSCSERGRASRAAEGQAEPGSPGASSSETQAGGGDPGDRGDIATDSASEASDSANTGSRGFKTSGSSDSVDALEEELEACSSSRPELFHFYTPTVQEMSSSGGSFVPVCAAGSPGGAAAGDYFCFLQVPPGPGGSPAGQGEAVSTLQARLPGVDSSGYYSPCCSGPGLGSAAGHRDLVLRPPPGFGDSSSEEEFYDAADRLSPPDTLAGSDTAPWEGAENSSCIPKRLRCYSLGERPSMREKHGQEKELTCTKSLRKRRSFLETDYTSQVSFPAALPGSPQHCCSWLPTQPSAEDTGKDMEMATIPVATQGQRDTAGTEPCSDLMDMEPDTMETKPVMEQLVSSNSDIHHPGDQCGEEHSSLQPQAPPVLSLEPRGQRGAAQESSPVQTHPGCLSEESSAPAGGCQTQGAQGDGAELVATQHKATAVPSAVACPSDELQEGLLPAGVEPPLAPYQESKAGQGCVSGEGSAGGQGHPDGQCCAHSSSQGAVPRARSPQVPSGETLRKVHRGHAGLPDAAQLLAGCSSAPGVLTRLSWLSFGVRTEPVSHSLLQDGVHDPPEPLACLTTTRCVGASAVGRKMPTSPVGAGFGQELGAEPTGDAGNEAQQEQEPPQASLPKEQAAGLGKGSCLALSPGISASSVPVPLGKGAGACGAATHSLLCLKPEGGEQSPAPPVPSRALGCSPAPRGLDSCGCRLPYISCFPQPQGQGEREASPSQLPGPLTTPPASSCSLPRSPGNSFPVSIAGDVAGQDPHIRVLGQLKDQAWMSPADFSRFLAYTVELQEVVGKLCGNQATHLHDQCAEQGAESKGALGWASQDLLSSCQALLSTDQPLTEVQCALRATFDRLVHLAVTCFQVTHCWQCRQRQQELGAALGDVVGTYQQLVQALHQQLHGQVCPELGTKLLARQHMALAAAIFCLLQQFRASP</sequence>
<evidence type="ECO:0000259" key="3">
    <source>
        <dbReference type="PROSITE" id="PS50106"/>
    </source>
</evidence>
<dbReference type="InterPro" id="IPR036034">
    <property type="entry name" value="PDZ_sf"/>
</dbReference>
<protein>
    <submittedName>
        <fullName evidence="4">FRPD1 protein</fullName>
    </submittedName>
</protein>
<dbReference type="SUPFAM" id="SSF47031">
    <property type="entry name" value="Second domain of FERM"/>
    <property type="match status" value="1"/>
</dbReference>
<feature type="compositionally biased region" description="Low complexity" evidence="1">
    <location>
        <begin position="573"/>
        <end position="584"/>
    </location>
</feature>
<evidence type="ECO:0000313" key="4">
    <source>
        <dbReference type="EMBL" id="NXH55009.1"/>
    </source>
</evidence>
<dbReference type="PROSITE" id="PS50106">
    <property type="entry name" value="PDZ"/>
    <property type="match status" value="1"/>
</dbReference>
<feature type="region of interest" description="Disordered" evidence="1">
    <location>
        <begin position="875"/>
        <end position="943"/>
    </location>
</feature>
<feature type="compositionally biased region" description="Polar residues" evidence="1">
    <location>
        <begin position="585"/>
        <end position="599"/>
    </location>
</feature>
<feature type="non-terminal residue" evidence="4">
    <location>
        <position position="1457"/>
    </location>
</feature>
<dbReference type="InterPro" id="IPR014352">
    <property type="entry name" value="FERM/acyl-CoA-bd_prot_sf"/>
</dbReference>
<dbReference type="PANTHER" id="PTHR46221:SF2">
    <property type="entry name" value="FERM AND PDZ DOMAIN-CONTAINING PROTEIN 1"/>
    <property type="match status" value="1"/>
</dbReference>
<name>A0A7K9KWV8_9PASS</name>
<dbReference type="Gene3D" id="3.10.20.90">
    <property type="entry name" value="Phosphatidylinositol 3-kinase Catalytic Subunit, Chain A, domain 1"/>
    <property type="match status" value="1"/>
</dbReference>
<dbReference type="Gene3D" id="2.30.29.30">
    <property type="entry name" value="Pleckstrin-homology domain (PH domain)/Phosphotyrosine-binding domain (PTB)"/>
    <property type="match status" value="1"/>
</dbReference>
<dbReference type="InterPro" id="IPR001478">
    <property type="entry name" value="PDZ"/>
</dbReference>
<dbReference type="SUPFAM" id="SSF50156">
    <property type="entry name" value="PDZ domain-like"/>
    <property type="match status" value="1"/>
</dbReference>
<dbReference type="PROSITE" id="PS50057">
    <property type="entry name" value="FERM_3"/>
    <property type="match status" value="1"/>
</dbReference>
<proteinExistence type="predicted"/>
<dbReference type="Gene3D" id="2.30.42.10">
    <property type="match status" value="1"/>
</dbReference>
<dbReference type="CDD" id="cd14473">
    <property type="entry name" value="FERM_B-lobe"/>
    <property type="match status" value="1"/>
</dbReference>
<dbReference type="CDD" id="cd17168">
    <property type="entry name" value="FERM_F1_FRMPD1"/>
    <property type="match status" value="1"/>
</dbReference>
<dbReference type="InterPro" id="IPR011993">
    <property type="entry name" value="PH-like_dom_sf"/>
</dbReference>
<dbReference type="SMART" id="SM00295">
    <property type="entry name" value="B41"/>
    <property type="match status" value="1"/>
</dbReference>
<feature type="domain" description="FERM" evidence="2">
    <location>
        <begin position="181"/>
        <end position="496"/>
    </location>
</feature>
<dbReference type="InterPro" id="IPR019749">
    <property type="entry name" value="Band_41_domain"/>
</dbReference>
<feature type="region of interest" description="Disordered" evidence="1">
    <location>
        <begin position="516"/>
        <end position="608"/>
    </location>
</feature>
<organism evidence="4 5">
    <name type="scientific">Rhabdornis inornatus</name>
    <dbReference type="NCBI Taxonomy" id="237438"/>
    <lineage>
        <taxon>Eukaryota</taxon>
        <taxon>Metazoa</taxon>
        <taxon>Chordata</taxon>
        <taxon>Craniata</taxon>
        <taxon>Vertebrata</taxon>
        <taxon>Euteleostomi</taxon>
        <taxon>Archelosauria</taxon>
        <taxon>Archosauria</taxon>
        <taxon>Dinosauria</taxon>
        <taxon>Saurischia</taxon>
        <taxon>Theropoda</taxon>
        <taxon>Coelurosauria</taxon>
        <taxon>Aves</taxon>
        <taxon>Neognathae</taxon>
        <taxon>Neoaves</taxon>
        <taxon>Telluraves</taxon>
        <taxon>Australaves</taxon>
        <taxon>Passeriformes</taxon>
        <taxon>Rhabdornithidae</taxon>
        <taxon>Rhabdornis</taxon>
    </lineage>
</organism>
<dbReference type="Pfam" id="PF00373">
    <property type="entry name" value="FERM_M"/>
    <property type="match status" value="1"/>
</dbReference>
<dbReference type="GO" id="GO:0005938">
    <property type="term" value="C:cell cortex"/>
    <property type="evidence" value="ECO:0007669"/>
    <property type="project" value="TreeGrafter"/>
</dbReference>
<gene>
    <name evidence="4" type="primary">Frmpd1</name>
    <name evidence="4" type="ORF">RHAINO_R05526</name>
</gene>
<dbReference type="InterPro" id="IPR035963">
    <property type="entry name" value="FERM_2"/>
</dbReference>
<dbReference type="OrthoDB" id="5859304at2759"/>
<feature type="region of interest" description="Disordered" evidence="1">
    <location>
        <begin position="835"/>
        <end position="859"/>
    </location>
</feature>
<keyword evidence="5" id="KW-1185">Reference proteome</keyword>
<feature type="region of interest" description="Disordered" evidence="1">
    <location>
        <begin position="1235"/>
        <end position="1266"/>
    </location>
</feature>
<dbReference type="FunFam" id="3.10.20.90:FF:000203">
    <property type="entry name" value="FERM and PDZ domain containing 1"/>
    <property type="match status" value="1"/>
</dbReference>
<evidence type="ECO:0000259" key="2">
    <source>
        <dbReference type="PROSITE" id="PS50057"/>
    </source>
</evidence>
<dbReference type="SUPFAM" id="SSF50729">
    <property type="entry name" value="PH domain-like"/>
    <property type="match status" value="1"/>
</dbReference>
<reference evidence="4 5" key="1">
    <citation type="submission" date="2019-09" db="EMBL/GenBank/DDBJ databases">
        <title>Bird 10,000 Genomes (B10K) Project - Family phase.</title>
        <authorList>
            <person name="Zhang G."/>
        </authorList>
    </citation>
    <scope>NUCLEOTIDE SEQUENCE [LARGE SCALE GENOMIC DNA]</scope>
    <source>
        <strain evidence="4">B10K-DU-001-29</strain>
        <tissue evidence="4">Muscle</tissue>
    </source>
</reference>
<dbReference type="InterPro" id="IPR019748">
    <property type="entry name" value="FERM_central"/>
</dbReference>
<feature type="domain" description="PDZ" evidence="3">
    <location>
        <begin position="57"/>
        <end position="135"/>
    </location>
</feature>
<comment type="caution">
    <text evidence="4">The sequence shown here is derived from an EMBL/GenBank/DDBJ whole genome shotgun (WGS) entry which is preliminary data.</text>
</comment>
<dbReference type="SMART" id="SM00228">
    <property type="entry name" value="PDZ"/>
    <property type="match status" value="1"/>
</dbReference>
<feature type="compositionally biased region" description="Low complexity" evidence="1">
    <location>
        <begin position="1134"/>
        <end position="1143"/>
    </location>
</feature>
<dbReference type="Pfam" id="PF21989">
    <property type="entry name" value="RA_2"/>
    <property type="match status" value="1"/>
</dbReference>